<evidence type="ECO:0000256" key="1">
    <source>
        <dbReference type="ARBA" id="ARBA00004141"/>
    </source>
</evidence>
<evidence type="ECO:0000256" key="4">
    <source>
        <dbReference type="ARBA" id="ARBA00022989"/>
    </source>
</evidence>
<feature type="region of interest" description="Disordered" evidence="6">
    <location>
        <begin position="349"/>
        <end position="371"/>
    </location>
</feature>
<organism evidence="8 9">
    <name type="scientific">Candida boidinii</name>
    <name type="common">Yeast</name>
    <dbReference type="NCBI Taxonomy" id="5477"/>
    <lineage>
        <taxon>Eukaryota</taxon>
        <taxon>Fungi</taxon>
        <taxon>Dikarya</taxon>
        <taxon>Ascomycota</taxon>
        <taxon>Saccharomycotina</taxon>
        <taxon>Pichiomycetes</taxon>
        <taxon>Pichiales</taxon>
        <taxon>Pichiaceae</taxon>
        <taxon>Ogataea</taxon>
        <taxon>Ogataea/Candida clade</taxon>
    </lineage>
</organism>
<dbReference type="Proteomes" id="UP001165120">
    <property type="component" value="Unassembled WGS sequence"/>
</dbReference>
<evidence type="ECO:0000256" key="7">
    <source>
        <dbReference type="SAM" id="Phobius"/>
    </source>
</evidence>
<evidence type="ECO:0000256" key="2">
    <source>
        <dbReference type="ARBA" id="ARBA00009765"/>
    </source>
</evidence>
<feature type="region of interest" description="Disordered" evidence="6">
    <location>
        <begin position="218"/>
        <end position="255"/>
    </location>
</feature>
<evidence type="ECO:0000256" key="5">
    <source>
        <dbReference type="ARBA" id="ARBA00023136"/>
    </source>
</evidence>
<evidence type="ECO:0000256" key="3">
    <source>
        <dbReference type="ARBA" id="ARBA00022692"/>
    </source>
</evidence>
<dbReference type="InterPro" id="IPR002523">
    <property type="entry name" value="MgTranspt_CorA/ZnTranspt_ZntB"/>
</dbReference>
<feature type="transmembrane region" description="Helical" evidence="7">
    <location>
        <begin position="1139"/>
        <end position="1158"/>
    </location>
</feature>
<dbReference type="FunFam" id="1.20.58.340:FF:000008">
    <property type="entry name" value="CorA family metal ion transporter"/>
    <property type="match status" value="1"/>
</dbReference>
<evidence type="ECO:0000313" key="8">
    <source>
        <dbReference type="EMBL" id="GME67691.1"/>
    </source>
</evidence>
<feature type="region of interest" description="Disordered" evidence="6">
    <location>
        <begin position="263"/>
        <end position="282"/>
    </location>
</feature>
<keyword evidence="5 7" id="KW-0472">Membrane</keyword>
<feature type="region of interest" description="Disordered" evidence="6">
    <location>
        <begin position="498"/>
        <end position="538"/>
    </location>
</feature>
<feature type="compositionally biased region" description="Acidic residues" evidence="6">
    <location>
        <begin position="946"/>
        <end position="962"/>
    </location>
</feature>
<dbReference type="InterPro" id="IPR045861">
    <property type="entry name" value="CorA_cytoplasmic_dom"/>
</dbReference>
<feature type="region of interest" description="Disordered" evidence="6">
    <location>
        <begin position="825"/>
        <end position="858"/>
    </location>
</feature>
<gene>
    <name evidence="8" type="ORF">Cboi02_000107000</name>
</gene>
<feature type="compositionally biased region" description="Polar residues" evidence="6">
    <location>
        <begin position="152"/>
        <end position="195"/>
    </location>
</feature>
<feature type="region of interest" description="Disordered" evidence="6">
    <location>
        <begin position="942"/>
        <end position="962"/>
    </location>
</feature>
<dbReference type="Pfam" id="PF01544">
    <property type="entry name" value="CorA"/>
    <property type="match status" value="1"/>
</dbReference>
<dbReference type="Gene3D" id="1.20.58.340">
    <property type="entry name" value="Magnesium transport protein CorA, transmembrane region"/>
    <property type="match status" value="2"/>
</dbReference>
<keyword evidence="3 7" id="KW-0812">Transmembrane</keyword>
<reference evidence="8" key="1">
    <citation type="submission" date="2023-04" db="EMBL/GenBank/DDBJ databases">
        <title>Candida boidinii NBRC 10035.</title>
        <authorList>
            <person name="Ichikawa N."/>
            <person name="Sato H."/>
            <person name="Tonouchi N."/>
        </authorList>
    </citation>
    <scope>NUCLEOTIDE SEQUENCE</scope>
    <source>
        <strain evidence="8">NBRC 10035</strain>
    </source>
</reference>
<comment type="subcellular location">
    <subcellularLocation>
        <location evidence="1">Membrane</location>
        <topology evidence="1">Multi-pass membrane protein</topology>
    </subcellularLocation>
</comment>
<proteinExistence type="inferred from homology"/>
<keyword evidence="4 7" id="KW-1133">Transmembrane helix</keyword>
<feature type="region of interest" description="Disordered" evidence="6">
    <location>
        <begin position="1"/>
        <end position="195"/>
    </location>
</feature>
<dbReference type="SUPFAM" id="SSF143865">
    <property type="entry name" value="CorA soluble domain-like"/>
    <property type="match status" value="1"/>
</dbReference>
<dbReference type="CDD" id="cd12829">
    <property type="entry name" value="Alr1p-like"/>
    <property type="match status" value="1"/>
</dbReference>
<feature type="compositionally biased region" description="Low complexity" evidence="6">
    <location>
        <begin position="105"/>
        <end position="146"/>
    </location>
</feature>
<feature type="compositionally biased region" description="Basic and acidic residues" evidence="6">
    <location>
        <begin position="834"/>
        <end position="843"/>
    </location>
</feature>
<dbReference type="GO" id="GO:0010961">
    <property type="term" value="P:intracellular magnesium ion homeostasis"/>
    <property type="evidence" value="ECO:0007669"/>
    <property type="project" value="TreeGrafter"/>
</dbReference>
<dbReference type="EMBL" id="BSXN01000230">
    <property type="protein sequence ID" value="GME67691.1"/>
    <property type="molecule type" value="Genomic_DNA"/>
</dbReference>
<comment type="caution">
    <text evidence="8">The sequence shown here is derived from an EMBL/GenBank/DDBJ whole genome shotgun (WGS) entry which is preliminary data.</text>
</comment>
<name>A0A9W6WFX3_CANBO</name>
<keyword evidence="9" id="KW-1185">Reference proteome</keyword>
<feature type="compositionally biased region" description="Polar residues" evidence="6">
    <location>
        <begin position="605"/>
        <end position="635"/>
    </location>
</feature>
<feature type="compositionally biased region" description="Polar residues" evidence="6">
    <location>
        <begin position="467"/>
        <end position="476"/>
    </location>
</feature>
<feature type="region of interest" description="Disordered" evidence="6">
    <location>
        <begin position="383"/>
        <end position="406"/>
    </location>
</feature>
<protein>
    <submittedName>
        <fullName evidence="8">Unnamed protein product</fullName>
    </submittedName>
</protein>
<dbReference type="PANTHER" id="PTHR21535">
    <property type="entry name" value="MAGNESIUM AND COBALT TRANSPORT PROTEIN/MITOCHONDRIAL IMPORT INNER MEMBRANE TRANSLOCASE SUBUNIT TIM8"/>
    <property type="match status" value="1"/>
</dbReference>
<feature type="compositionally biased region" description="Low complexity" evidence="6">
    <location>
        <begin position="349"/>
        <end position="369"/>
    </location>
</feature>
<dbReference type="InterPro" id="IPR045863">
    <property type="entry name" value="CorA_TM1_TM2"/>
</dbReference>
<sequence length="1164" mass="130366">MSRNTEERENLLGKNKKSDSSLSINNNDKRRPSIRSEYSDTDPHDTYRYDHDHDEHYEEGELDALGILHNDVSSPTISGRRRRKSSEDPVNDYRSVVPKEMTPISTNNTNNNARNSNQKISNSNNNSSYNSHSSNSFKPTSNSSAAPAPPSGSYNKPTATSTVTPSKKPQASSKLRQVVTSNPNGSESTVQSANKDISNLSSSANTQKKMFYQKPKFGAASSTNSNANPNRNTYNSPKQPSQYPTYGSMDSSIRSSHSINNLKAYSTTTPPSGNHTQKRASLPFAPLSSSTVNTAIGNDIDELYKRELRLHNRRRHYSISSTRDTRYFANEYQNDYDLNKLRNRSFPYKHNSISGNSKNIHNSNNLNDQTLDDLDTDVFHSEGENEEDISLYQPSNPSSRRSSDVSSLDDVCFPIESLDEAGKKKIWPDVSILEDFANEEIENSKKIAEASDALSRRSSFLGKDDNPSTADSNSDSGVGFQYPLVSNIDSGSLTEPLVLSNADESGPINGRLRPSRITPWDNKQRMEQPNLPQIIPGLFGPRGKLEKLRFTYFRESLENTIHSPSISGLLHKENLSFSDLFVPSHYSKYTQIHENMDQYAPPYSLSPQQTNSNLAQDQSETFSSIPEHLSSSDNELQQDDPLHFDQSQSQATNAAAAAAIADQQSNLSQQAQNLAQKLQIPLLQQNYAASVNTSTKSIAPKTPGFTTPTPGGSIMNESTATTTATPVTDYEPFWLDVLNPTEEEMKVISKAFGIHPLTTEDIFLGEAREKVELFKDYYFVCFTSFDVVQERKRKALEKAMNSANGQDQDENSPTTMKKLMKSIFGNSSSNQSSKSKENLKHTDISITSKRSKKKKHRGDELEPLNMYVIVFRDAVITFHFKPTPHPINVRRRARLLSDYLNVNSDWICYALIDDITDAYGPLIESIETEVNAIEDAILVMQSGETSDSESDEESDEEEEDDPIWIKLKRRSSGAMMDGDKRSMLSLSTRSSSSTMNTRVLSWKRKGDMLRRIGECRKRVMSLLRLLGFKADVIKGFAKRCNELWESSPRSEIGMYLGDIQDHLVTMVQSLNHYEKLLARAHSNYLAQINIDMTKVNNDMNDVLGKITILGTIVLPLNIVTGLWGMNCLVPGQDVDSLDWFWGITACMFVFAFTAYFLAKRVTGM</sequence>
<dbReference type="Gene3D" id="3.30.460.20">
    <property type="entry name" value="CorA soluble domain-like"/>
    <property type="match status" value="1"/>
</dbReference>
<dbReference type="AlphaFoldDB" id="A0A9W6WFX3"/>
<feature type="compositionally biased region" description="Basic and acidic residues" evidence="6">
    <location>
        <begin position="37"/>
        <end position="56"/>
    </location>
</feature>
<feature type="compositionally biased region" description="Polar residues" evidence="6">
    <location>
        <begin position="263"/>
        <end position="275"/>
    </location>
</feature>
<evidence type="ECO:0000256" key="6">
    <source>
        <dbReference type="SAM" id="MobiDB-lite"/>
    </source>
</evidence>
<feature type="region of interest" description="Disordered" evidence="6">
    <location>
        <begin position="599"/>
        <end position="640"/>
    </location>
</feature>
<dbReference type="PANTHER" id="PTHR21535:SF51">
    <property type="entry name" value="MANGANESE RESISTANCE PROTEIN MNR2"/>
    <property type="match status" value="1"/>
</dbReference>
<feature type="compositionally biased region" description="Low complexity" evidence="6">
    <location>
        <begin position="219"/>
        <end position="237"/>
    </location>
</feature>
<evidence type="ECO:0000313" key="9">
    <source>
        <dbReference type="Proteomes" id="UP001165120"/>
    </source>
</evidence>
<dbReference type="SUPFAM" id="SSF144083">
    <property type="entry name" value="Magnesium transport protein CorA, transmembrane region"/>
    <property type="match status" value="1"/>
</dbReference>
<dbReference type="InterPro" id="IPR044089">
    <property type="entry name" value="Alr1-like"/>
</dbReference>
<accession>A0A9W6WFX3</accession>
<feature type="compositionally biased region" description="Basic and acidic residues" evidence="6">
    <location>
        <begin position="1"/>
        <end position="19"/>
    </location>
</feature>
<feature type="region of interest" description="Disordered" evidence="6">
    <location>
        <begin position="458"/>
        <end position="477"/>
    </location>
</feature>
<feature type="transmembrane region" description="Helical" evidence="7">
    <location>
        <begin position="1102"/>
        <end position="1124"/>
    </location>
</feature>
<dbReference type="GO" id="GO:0000329">
    <property type="term" value="C:fungal-type vacuole membrane"/>
    <property type="evidence" value="ECO:0007669"/>
    <property type="project" value="TreeGrafter"/>
</dbReference>
<comment type="similarity">
    <text evidence="2">Belongs to the CorA metal ion transporter (MIT) (TC 1.A.35) family.</text>
</comment>
<dbReference type="GO" id="GO:0015095">
    <property type="term" value="F:magnesium ion transmembrane transporter activity"/>
    <property type="evidence" value="ECO:0007669"/>
    <property type="project" value="InterPro"/>
</dbReference>